<gene>
    <name evidence="2" type="ORF">SOIL9_20610</name>
</gene>
<accession>A0A6P2D3I7</accession>
<dbReference type="KEGG" id="gms:SOIL9_20610"/>
<organism evidence="2 3">
    <name type="scientific">Gemmata massiliana</name>
    <dbReference type="NCBI Taxonomy" id="1210884"/>
    <lineage>
        <taxon>Bacteria</taxon>
        <taxon>Pseudomonadati</taxon>
        <taxon>Planctomycetota</taxon>
        <taxon>Planctomycetia</taxon>
        <taxon>Gemmatales</taxon>
        <taxon>Gemmataceae</taxon>
        <taxon>Gemmata</taxon>
    </lineage>
</organism>
<name>A0A6P2D3I7_9BACT</name>
<protein>
    <submittedName>
        <fullName evidence="2">Uncharacterized protein</fullName>
    </submittedName>
</protein>
<dbReference type="Proteomes" id="UP000464178">
    <property type="component" value="Chromosome"/>
</dbReference>
<sequence>MPRERETEDLPPDEYQGAYGSRALELGDLSELDRTARESPWADDRMEKVFEKLYDGCARRATEYDELYEEVQRLRASSVGRSSPKLKRQIETVEQQRAENREWFEAFDRRVYLLHVQMANRVDKKLREELVERYRFHLELQRFYQKVRAAFAKSDAFLVAHGKNEREEIDLGSEFVDEVVRVLRDSWKSLKGVIKDARATDLPAMKYFEECADLANYVLEDKLVAEPPPDYTKGWVNKFMTQLQGARQKCSKLQIKSVSGILRLQEQIVTRWKLAREPIPAEVIDAEPIEAEVIEAEVIDAEVIDAEVVDAEVVDAEVVETKFILPPEPPPEPPKTEPAPVDVVGHANMFDFDALAPGTPVPSADVFALNPDPFVSAPTAQMPALGAITEVAPPVGGEREPPVNQTAWLDPVKLKAEKAKADALRAEAEERIRANSAPPADKGAFGSGAPVVFDAKAFKAMRPAVRITLVKPGEESPLAK</sequence>
<feature type="region of interest" description="Disordered" evidence="1">
    <location>
        <begin position="1"/>
        <end position="21"/>
    </location>
</feature>
<dbReference type="EMBL" id="LR593886">
    <property type="protein sequence ID" value="VTR95653.1"/>
    <property type="molecule type" value="Genomic_DNA"/>
</dbReference>
<evidence type="ECO:0000313" key="3">
    <source>
        <dbReference type="Proteomes" id="UP000464178"/>
    </source>
</evidence>
<dbReference type="RefSeq" id="WP_162670045.1">
    <property type="nucleotide sequence ID" value="NZ_LR593886.1"/>
</dbReference>
<reference evidence="2 3" key="1">
    <citation type="submission" date="2019-05" db="EMBL/GenBank/DDBJ databases">
        <authorList>
            <consortium name="Science for Life Laboratories"/>
        </authorList>
    </citation>
    <scope>NUCLEOTIDE SEQUENCE [LARGE SCALE GENOMIC DNA]</scope>
    <source>
        <strain evidence="2">Soil9</strain>
    </source>
</reference>
<evidence type="ECO:0000313" key="2">
    <source>
        <dbReference type="EMBL" id="VTR95653.1"/>
    </source>
</evidence>
<dbReference type="AlphaFoldDB" id="A0A6P2D3I7"/>
<keyword evidence="3" id="KW-1185">Reference proteome</keyword>
<evidence type="ECO:0000256" key="1">
    <source>
        <dbReference type="SAM" id="MobiDB-lite"/>
    </source>
</evidence>
<proteinExistence type="predicted"/>